<proteinExistence type="predicted"/>
<accession>A0A6F8XIK1</accession>
<gene>
    <name evidence="1" type="ORF">Pflav_000560</name>
</gene>
<name>A0A6F8XIK1_9ACTN</name>
<dbReference type="AlphaFoldDB" id="A0A6F8XIK1"/>
<reference evidence="1 2" key="2">
    <citation type="submission" date="2020-03" db="EMBL/GenBank/DDBJ databases">
        <authorList>
            <person name="Ichikawa N."/>
            <person name="Kimura A."/>
            <person name="Kitahashi Y."/>
            <person name="Uohara A."/>
        </authorList>
    </citation>
    <scope>NUCLEOTIDE SEQUENCE [LARGE SCALE GENOMIC DNA]</scope>
    <source>
        <strain evidence="1 2">NBRC 107702</strain>
    </source>
</reference>
<organism evidence="1 2">
    <name type="scientific">Phytohabitans flavus</name>
    <dbReference type="NCBI Taxonomy" id="1076124"/>
    <lineage>
        <taxon>Bacteria</taxon>
        <taxon>Bacillati</taxon>
        <taxon>Actinomycetota</taxon>
        <taxon>Actinomycetes</taxon>
        <taxon>Micromonosporales</taxon>
        <taxon>Micromonosporaceae</taxon>
    </lineage>
</organism>
<dbReference type="EMBL" id="AP022870">
    <property type="protein sequence ID" value="BCB73646.1"/>
    <property type="molecule type" value="Genomic_DNA"/>
</dbReference>
<dbReference type="Proteomes" id="UP000502508">
    <property type="component" value="Chromosome"/>
</dbReference>
<evidence type="ECO:0000313" key="1">
    <source>
        <dbReference type="EMBL" id="BCB73646.1"/>
    </source>
</evidence>
<keyword evidence="2" id="KW-1185">Reference proteome</keyword>
<sequence length="165" mass="18718">MVLAMESPNSRVSQQYKDSLLWRLVVRAAAFNEVYFVTEDAAFYDKSKALAPNLLREAEDAECAITAFHKVEDLLNHFEAGKPEALETYSIDVFQDYTKQALWDVVGEYGSFQVGGCEDFKVFRFLTDNPHASSLSASFEFKLVEPGWGSTPIRLVSCLEPFRRK</sequence>
<dbReference type="KEGG" id="pfla:Pflav_000560"/>
<dbReference type="RefSeq" id="WP_173032740.1">
    <property type="nucleotide sequence ID" value="NZ_AP022870.1"/>
</dbReference>
<reference evidence="1 2" key="1">
    <citation type="submission" date="2020-03" db="EMBL/GenBank/DDBJ databases">
        <title>Whole genome shotgun sequence of Phytohabitans flavus NBRC 107702.</title>
        <authorList>
            <person name="Komaki H."/>
            <person name="Tamura T."/>
        </authorList>
    </citation>
    <scope>NUCLEOTIDE SEQUENCE [LARGE SCALE GENOMIC DNA]</scope>
    <source>
        <strain evidence="1 2">NBRC 107702</strain>
    </source>
</reference>
<evidence type="ECO:0000313" key="2">
    <source>
        <dbReference type="Proteomes" id="UP000502508"/>
    </source>
</evidence>
<protein>
    <submittedName>
        <fullName evidence="1">Uncharacterized protein</fullName>
    </submittedName>
</protein>